<dbReference type="GO" id="GO:0005852">
    <property type="term" value="C:eukaryotic translation initiation factor 3 complex"/>
    <property type="evidence" value="ECO:0007669"/>
    <property type="project" value="UniProtKB-UniRule"/>
</dbReference>
<dbReference type="GO" id="GO:0031369">
    <property type="term" value="F:translation initiation factor binding"/>
    <property type="evidence" value="ECO:0007669"/>
    <property type="project" value="InterPro"/>
</dbReference>
<evidence type="ECO:0000256" key="2">
    <source>
        <dbReference type="ARBA" id="ARBA00022490"/>
    </source>
</evidence>
<protein>
    <recommendedName>
        <fullName evidence="6 7">Eukaryotic translation initiation factor 3 subunit B</fullName>
        <shortName evidence="6 7">eIF3b</shortName>
    </recommendedName>
    <alternativeName>
        <fullName evidence="6">eIF-3-eta</fullName>
    </alternativeName>
    <alternativeName>
        <fullName evidence="6">eIF3 p110</fullName>
    </alternativeName>
</protein>
<reference evidence="10" key="1">
    <citation type="submission" date="2020-10" db="EMBL/GenBank/DDBJ databases">
        <title>Unveiling of a novel bifunctional photoreceptor, Dualchrome1, isolated from a cosmopolitan green alga.</title>
        <authorList>
            <person name="Suzuki S."/>
            <person name="Kawachi M."/>
        </authorList>
    </citation>
    <scope>NUCLEOTIDE SEQUENCE</scope>
    <source>
        <strain evidence="10">NIES 2893</strain>
    </source>
</reference>
<dbReference type="Pfam" id="PF08662">
    <property type="entry name" value="eIF2A"/>
    <property type="match status" value="1"/>
</dbReference>
<dbReference type="GO" id="GO:0001732">
    <property type="term" value="P:formation of cytoplasmic translation initiation complex"/>
    <property type="evidence" value="ECO:0007669"/>
    <property type="project" value="UniProtKB-UniRule"/>
</dbReference>
<dbReference type="Proteomes" id="UP000660262">
    <property type="component" value="Unassembled WGS sequence"/>
</dbReference>
<comment type="caution">
    <text evidence="10">The sequence shown here is derived from an EMBL/GenBank/DDBJ whole genome shotgun (WGS) entry which is preliminary data.</text>
</comment>
<dbReference type="GO" id="GO:0003723">
    <property type="term" value="F:RNA binding"/>
    <property type="evidence" value="ECO:0007669"/>
    <property type="project" value="UniProtKB-UniRule"/>
</dbReference>
<sequence length="781" mass="87725">MRGVGGRKGYPPGGRGPVVLSPFCPSAAGLAVRSIPPPRNPPLRESMASTMALYMGVPGLPAPVGFDPSSCDVDDVVLPDESLGFDFGVSLDESPSPEEAQLAKMSSTLENFSSVVVVDCIPVVPREKQDKLLAVLGKIFRHPEIGSTVPDGIHMPVDANGTSKGFAIIEYVSPQSAQKAVESINGYRLDKNHVFSVFNLASAERLLAIPRTYEPPPSKPYTPTENLFSWLMDARGRDQFASRYSDQTEIFWNDAKATGKEEPVYQRQNWTESFVQWSPKGTCIATVHRQGAALWGGPEWARLQRFAHPNTRLIDFSPDEKYLVCFSLQEPSHPRESAQANLGFFDLRTGKKMRTFSGPAEDYGTSASSGVTSWPVFRWSGGEDRLFAKMGKNCVSVYECPSFGMCTTSEGDKKSYTAEALSDFRWSPSANIMALFQKEHGGGNAPARVSLVEFPSRKDIRQKALFSVAEAALNWHPQGTYLGVTVDRYTKTRKSTYTGFELFRVAEKDCPMEVLELQDKKARIICFAWEPKGHRFCIVSAPSEISGGRTTVDFYSMLTTDPKTGTVDRKVKHLTTLKSRQCNAVYWSPAGKHIVLAGLKSMNGQLEFYNVEELESMAQSEHFMCTDVDWDPTGRFISTSVTSVHQMENGYNLWSFSGKMLSRTPRDRFLQYLWRPRPPSLLGEKKEAEIAKNLKSYAKRYEDEDERLREKQDTNLASHRKRLMDEFKGWEKRIMERRAFEAKERRSLRGPNGYISDDEVEGTIEEEMEAEEVLEVREEVE</sequence>
<evidence type="ECO:0000256" key="4">
    <source>
        <dbReference type="ARBA" id="ARBA00022884"/>
    </source>
</evidence>
<dbReference type="Gene3D" id="2.130.10.10">
    <property type="entry name" value="YVTN repeat-like/Quinoprotein amine dehydrogenase"/>
    <property type="match status" value="2"/>
</dbReference>
<keyword evidence="2 6" id="KW-0963">Cytoplasm</keyword>
<dbReference type="InterPro" id="IPR034363">
    <property type="entry name" value="eIF3B_RRM"/>
</dbReference>
<dbReference type="FunFam" id="2.130.10.10:FF:000286">
    <property type="entry name" value="Eukaryotic translation initiation factor 3 subunit B"/>
    <property type="match status" value="1"/>
</dbReference>
<dbReference type="InterPro" id="IPR012677">
    <property type="entry name" value="Nucleotide-bd_a/b_plait_sf"/>
</dbReference>
<dbReference type="SUPFAM" id="SSF82171">
    <property type="entry name" value="DPP6 N-terminal domain-like"/>
    <property type="match status" value="1"/>
</dbReference>
<comment type="subunit">
    <text evidence="6 7">Component of the eukaryotic translation initiation factor 3 (eIF-3) complex.</text>
</comment>
<dbReference type="Pfam" id="PF00076">
    <property type="entry name" value="RRM_1"/>
    <property type="match status" value="1"/>
</dbReference>
<dbReference type="InterPro" id="IPR035979">
    <property type="entry name" value="RBD_domain_sf"/>
</dbReference>
<evidence type="ECO:0000256" key="8">
    <source>
        <dbReference type="SAM" id="MobiDB-lite"/>
    </source>
</evidence>
<dbReference type="GO" id="GO:0016282">
    <property type="term" value="C:eukaryotic 43S preinitiation complex"/>
    <property type="evidence" value="ECO:0007669"/>
    <property type="project" value="UniProtKB-UniRule"/>
</dbReference>
<dbReference type="Gene3D" id="3.30.70.330">
    <property type="match status" value="1"/>
</dbReference>
<dbReference type="InterPro" id="IPR013979">
    <property type="entry name" value="TIF_beta_prop-like"/>
</dbReference>
<dbReference type="InterPro" id="IPR011400">
    <property type="entry name" value="EIF3B"/>
</dbReference>
<dbReference type="InterPro" id="IPR000504">
    <property type="entry name" value="RRM_dom"/>
</dbReference>
<evidence type="ECO:0000256" key="1">
    <source>
        <dbReference type="ARBA" id="ARBA00004496"/>
    </source>
</evidence>
<evidence type="ECO:0000313" key="11">
    <source>
        <dbReference type="Proteomes" id="UP000660262"/>
    </source>
</evidence>
<dbReference type="PROSITE" id="PS50102">
    <property type="entry name" value="RRM"/>
    <property type="match status" value="1"/>
</dbReference>
<dbReference type="EMBL" id="BNJQ01000008">
    <property type="protein sequence ID" value="GHP04618.1"/>
    <property type="molecule type" value="Genomic_DNA"/>
</dbReference>
<name>A0A830HCZ2_9CHLO</name>
<dbReference type="GO" id="GO:0003743">
    <property type="term" value="F:translation initiation factor activity"/>
    <property type="evidence" value="ECO:0007669"/>
    <property type="project" value="UniProtKB-UniRule"/>
</dbReference>
<proteinExistence type="inferred from homology"/>
<dbReference type="AlphaFoldDB" id="A0A830HCZ2"/>
<feature type="domain" description="RRM" evidence="9">
    <location>
        <begin position="114"/>
        <end position="214"/>
    </location>
</feature>
<dbReference type="PANTHER" id="PTHR14068">
    <property type="entry name" value="EUKARYOTIC TRANSLATION INITIATION FACTOR 3 EIF3 -RELATED"/>
    <property type="match status" value="1"/>
</dbReference>
<dbReference type="GO" id="GO:0033290">
    <property type="term" value="C:eukaryotic 48S preinitiation complex"/>
    <property type="evidence" value="ECO:0007669"/>
    <property type="project" value="UniProtKB-UniRule"/>
</dbReference>
<evidence type="ECO:0000256" key="6">
    <source>
        <dbReference type="HAMAP-Rule" id="MF_03001"/>
    </source>
</evidence>
<evidence type="ECO:0000313" key="10">
    <source>
        <dbReference type="EMBL" id="GHP04618.1"/>
    </source>
</evidence>
<evidence type="ECO:0000256" key="5">
    <source>
        <dbReference type="ARBA" id="ARBA00022917"/>
    </source>
</evidence>
<evidence type="ECO:0000256" key="7">
    <source>
        <dbReference type="PIRNR" id="PIRNR036424"/>
    </source>
</evidence>
<keyword evidence="5 6" id="KW-0648">Protein biosynthesis</keyword>
<keyword evidence="11" id="KW-1185">Reference proteome</keyword>
<dbReference type="OrthoDB" id="10250414at2759"/>
<dbReference type="PIRSF" id="PIRSF036424">
    <property type="entry name" value="eIF3b"/>
    <property type="match status" value="1"/>
</dbReference>
<dbReference type="SUPFAM" id="SSF54928">
    <property type="entry name" value="RNA-binding domain, RBD"/>
    <property type="match status" value="1"/>
</dbReference>
<keyword evidence="4 6" id="KW-0694">RNA-binding</keyword>
<evidence type="ECO:0000259" key="9">
    <source>
        <dbReference type="PROSITE" id="PS50102"/>
    </source>
</evidence>
<comment type="function">
    <text evidence="6">RNA-binding component of the eukaryotic translation initiation factor 3 (eIF-3) complex, which is involved in protein synthesis of a specialized repertoire of mRNAs and, together with other initiation factors, stimulates binding of mRNA and methionyl-tRNAi to the 40S ribosome. The eIF-3 complex specifically targets and initiates translation of a subset of mRNAs involved in cell proliferation.</text>
</comment>
<dbReference type="HAMAP" id="MF_03001">
    <property type="entry name" value="eIF3b"/>
    <property type="match status" value="1"/>
</dbReference>
<comment type="similarity">
    <text evidence="6 7">Belongs to the eIF-3 subunit B family.</text>
</comment>
<accession>A0A830HCZ2</accession>
<feature type="region of interest" description="Disordered" evidence="8">
    <location>
        <begin position="742"/>
        <end position="763"/>
    </location>
</feature>
<dbReference type="PANTHER" id="PTHR14068:SF0">
    <property type="entry name" value="EUKARYOTIC TRANSLATION INITIATION FACTOR 3 SUBUNIT B"/>
    <property type="match status" value="1"/>
</dbReference>
<evidence type="ECO:0000256" key="3">
    <source>
        <dbReference type="ARBA" id="ARBA00022540"/>
    </source>
</evidence>
<gene>
    <name evidence="10" type="ORF">PPROV_000337200</name>
</gene>
<comment type="function">
    <text evidence="7">Component of the eukaryotic translation initiation factor 3 (eIF-3) complex, which is involved in protein synthesis and, together with other initiation factors, stimulates binding of mRNA and methionyl-tRNAi to the 40S ribosome.</text>
</comment>
<dbReference type="InterPro" id="IPR015943">
    <property type="entry name" value="WD40/YVTN_repeat-like_dom_sf"/>
</dbReference>
<organism evidence="10 11">
    <name type="scientific">Pycnococcus provasolii</name>
    <dbReference type="NCBI Taxonomy" id="41880"/>
    <lineage>
        <taxon>Eukaryota</taxon>
        <taxon>Viridiplantae</taxon>
        <taxon>Chlorophyta</taxon>
        <taxon>Pseudoscourfieldiophyceae</taxon>
        <taxon>Pseudoscourfieldiales</taxon>
        <taxon>Pycnococcaceae</taxon>
        <taxon>Pycnococcus</taxon>
    </lineage>
</organism>
<comment type="subcellular location">
    <subcellularLocation>
        <location evidence="1 6 7">Cytoplasm</location>
    </subcellularLocation>
</comment>
<keyword evidence="3 6" id="KW-0396">Initiation factor</keyword>
<dbReference type="CDD" id="cd12278">
    <property type="entry name" value="RRM_eIF3B"/>
    <property type="match status" value="1"/>
</dbReference>